<evidence type="ECO:0000313" key="1">
    <source>
        <dbReference type="EMBL" id="CAI5760492.1"/>
    </source>
</evidence>
<sequence>MNSVAIRVADNYYKLEFTQDKVSQLAIPSPSSLKLQINLILNDKKLNIMDSEYNELIYEIANRFKKFFTFLSYNIAININENDNDRSFGLDCSCQVFNEPTITEHLRLLTINLYLVTSLPTFEFDDLIENWNYLLSSWYLYIETQFPFCFSYIGRSYTKMNLFWYKKLMIDVFEIEDFEVVKILEILYNEIIEKYTVAKLLTTNNKLSRYDETFKRRDRYTTSVVKSYPVRILKDEELD</sequence>
<gene>
    <name evidence="1" type="ORF">CANVERA_P5001</name>
</gene>
<name>A0A9W4XIT0_9ASCO</name>
<proteinExistence type="predicted"/>
<protein>
    <submittedName>
        <fullName evidence="1">Uncharacterized protein</fullName>
    </submittedName>
</protein>
<dbReference type="AlphaFoldDB" id="A0A9W4XIT0"/>
<dbReference type="EMBL" id="CANTUO010000007">
    <property type="protein sequence ID" value="CAI5760492.1"/>
    <property type="molecule type" value="Genomic_DNA"/>
</dbReference>
<keyword evidence="2" id="KW-1185">Reference proteome</keyword>
<dbReference type="InterPro" id="IPR048920">
    <property type="entry name" value="REC102"/>
</dbReference>
<comment type="caution">
    <text evidence="1">The sequence shown here is derived from an EMBL/GenBank/DDBJ whole genome shotgun (WGS) entry which is preliminary data.</text>
</comment>
<reference evidence="1" key="1">
    <citation type="submission" date="2022-12" db="EMBL/GenBank/DDBJ databases">
        <authorList>
            <person name="Brejova B."/>
        </authorList>
    </citation>
    <scope>NUCLEOTIDE SEQUENCE</scope>
</reference>
<accession>A0A9W4XIT0</accession>
<evidence type="ECO:0000313" key="2">
    <source>
        <dbReference type="Proteomes" id="UP001152885"/>
    </source>
</evidence>
<organism evidence="1 2">
    <name type="scientific">Candida verbasci</name>
    <dbReference type="NCBI Taxonomy" id="1227364"/>
    <lineage>
        <taxon>Eukaryota</taxon>
        <taxon>Fungi</taxon>
        <taxon>Dikarya</taxon>
        <taxon>Ascomycota</taxon>
        <taxon>Saccharomycotina</taxon>
        <taxon>Pichiomycetes</taxon>
        <taxon>Debaryomycetaceae</taxon>
        <taxon>Candida/Lodderomyces clade</taxon>
        <taxon>Candida</taxon>
    </lineage>
</organism>
<dbReference type="Pfam" id="PF21736">
    <property type="entry name" value="REC102"/>
    <property type="match status" value="1"/>
</dbReference>
<dbReference type="OrthoDB" id="4079109at2759"/>
<dbReference type="Proteomes" id="UP001152885">
    <property type="component" value="Unassembled WGS sequence"/>
</dbReference>